<protein>
    <submittedName>
        <fullName evidence="1">Proteasome activator BLM10</fullName>
    </submittedName>
</protein>
<dbReference type="Proteomes" id="UP001140087">
    <property type="component" value="Unassembled WGS sequence"/>
</dbReference>
<evidence type="ECO:0000313" key="1">
    <source>
        <dbReference type="EMBL" id="KAJ2804005.1"/>
    </source>
</evidence>
<accession>A0ACC1LB23</accession>
<keyword evidence="1" id="KW-0647">Proteasome</keyword>
<gene>
    <name evidence="1" type="primary">BLM3</name>
    <name evidence="1" type="ORF">H4R21_001812</name>
</gene>
<comment type="caution">
    <text evidence="1">The sequence shown here is derived from an EMBL/GenBank/DDBJ whole genome shotgun (WGS) entry which is preliminary data.</text>
</comment>
<evidence type="ECO:0000313" key="2">
    <source>
        <dbReference type="Proteomes" id="UP001140087"/>
    </source>
</evidence>
<feature type="non-terminal residue" evidence="1">
    <location>
        <position position="1104"/>
    </location>
</feature>
<organism evidence="1 2">
    <name type="scientific">Coemansia helicoidea</name>
    <dbReference type="NCBI Taxonomy" id="1286919"/>
    <lineage>
        <taxon>Eukaryota</taxon>
        <taxon>Fungi</taxon>
        <taxon>Fungi incertae sedis</taxon>
        <taxon>Zoopagomycota</taxon>
        <taxon>Kickxellomycotina</taxon>
        <taxon>Kickxellomycetes</taxon>
        <taxon>Kickxellales</taxon>
        <taxon>Kickxellaceae</taxon>
        <taxon>Coemansia</taxon>
    </lineage>
</organism>
<proteinExistence type="predicted"/>
<reference evidence="1" key="1">
    <citation type="submission" date="2022-07" db="EMBL/GenBank/DDBJ databases">
        <title>Phylogenomic reconstructions and comparative analyses of Kickxellomycotina fungi.</title>
        <authorList>
            <person name="Reynolds N.K."/>
            <person name="Stajich J.E."/>
            <person name="Barry K."/>
            <person name="Grigoriev I.V."/>
            <person name="Crous P."/>
            <person name="Smith M.E."/>
        </authorList>
    </citation>
    <scope>NUCLEOTIDE SEQUENCE</scope>
    <source>
        <strain evidence="1">BCRC 34780</strain>
    </source>
</reference>
<name>A0ACC1LB23_9FUNG</name>
<dbReference type="EMBL" id="JANBUN010000409">
    <property type="protein sequence ID" value="KAJ2804005.1"/>
    <property type="molecule type" value="Genomic_DNA"/>
</dbReference>
<keyword evidence="2" id="KW-1185">Reference proteome</keyword>
<sequence length="1104" mass="122365">MDVFAELLPQIQFNSLDWQIPTIQMLNLFVPTARAPKGTTPTSSGPASTDPKRWLPTVFSLWSFNLRVSGYDGFFMRLVTTLVVEQRGQLRLTNEQIRFAFASGLHCFSLPVAGAAVQLWRHVSNTLTDTSPLYRMPPGGVLPLREERAQMFARMIVYTLRDDEPGGTLDLFGQLVQMIEPFFHPSNNGSWSSILARFLRHLARELLQRTRNEAFDGWGAPADTHLARHIRRRFVVLVRALAMLLLFSKSEDIVSMSHSTLKHLAELEPDLIFRPLLDTLYTAIDSVTETHRMISAMRALGKLATTLSNFAHYPEGAQHVAPLLTLTLPGIDVNDPVKSCSALSFVSNLCYNGVVFEELAAPGDMPGLQQPPSPSSTAIGEEQDVDEPPEVDMAQIEWLTRASTAQFEAWIDQYLRRVFALVDNLSSSLETSNASSTEVGLGNLAAHTTNMVLHQCSERYHPMVTRLITRFATSITSLSAVGSVRKVVSAFATAIPGPALASLLPLCCERIAEEIENGVGLAPSLSRVAQSHAETTLIWFVSLLVALVEGQDGRQILRYQDQLLATMDLLLGQCLSRHVYDMASSLLYHVLSCLTRTSPLHGRSVPASQWANPEFRENHFRYWGQHPDVASPEFTIEWHVPSAAEVEFAQRILRQIVQPRVSELDEFIDALAGGREPTDRENVCLNRLLVVLNQGLQGLGSLIPPPGERVSPDALAEALVEGDDAENMPPRYRLGQQVPAGYVFTDPASAEYRELAGLREAAGWAAVKTLAHMASNRADNVENIKCVLMLAQNIICDYGVDRDVFVSHRRGWAFALDAFSLDGRDSIMPRYIAASRALFTQVSRGVHNTRFMPATELFHAIASEVARFCVSAYSEVRKYAHVVQDDIVSILPAVKYPLIPMFLAELYEREESDPEKMNGALRVLDTSAFRRPCLRDWTHFPTLVLALCRAQHEDKPEVKRLVRSTAVGQVVLVSAPLPPLQLLPAARELVETLGGGSGVRDASFDAAVARGHARATEAYQFATAENARLINALVDIQRDAGTTWRFAAVSGYYLDQLVSVRMPLEPRLMRTLAENLTSDLVLFRENAAVNLAQLLGKIKRRSKA</sequence>